<comment type="caution">
    <text evidence="1">The sequence shown here is derived from an EMBL/GenBank/DDBJ whole genome shotgun (WGS) entry which is preliminary data.</text>
</comment>
<organism evidence="1 2">
    <name type="scientific">Basidiobolus ranarum</name>
    <dbReference type="NCBI Taxonomy" id="34480"/>
    <lineage>
        <taxon>Eukaryota</taxon>
        <taxon>Fungi</taxon>
        <taxon>Fungi incertae sedis</taxon>
        <taxon>Zoopagomycota</taxon>
        <taxon>Entomophthoromycotina</taxon>
        <taxon>Basidiobolomycetes</taxon>
        <taxon>Basidiobolales</taxon>
        <taxon>Basidiobolaceae</taxon>
        <taxon>Basidiobolus</taxon>
    </lineage>
</organism>
<gene>
    <name evidence="1" type="ORF">K7432_010929</name>
</gene>
<reference evidence="1 2" key="1">
    <citation type="submission" date="2023-04" db="EMBL/GenBank/DDBJ databases">
        <title>Genome of Basidiobolus ranarum AG-B5.</title>
        <authorList>
            <person name="Stajich J.E."/>
            <person name="Carter-House D."/>
            <person name="Gryganskyi A."/>
        </authorList>
    </citation>
    <scope>NUCLEOTIDE SEQUENCE [LARGE SCALE GENOMIC DNA]</scope>
    <source>
        <strain evidence="1 2">AG-B5</strain>
    </source>
</reference>
<sequence length="558" mass="65306">MDPVSGGLSFKEQVFGIPSILETILHMAAYNKPWANQIIFDATYWQRFRRADLANYALVNKNWCEAAKYILYSRLDLAYELRFWKDKENIFFRCNPESNAKYVKEVEITALQLDLLFYDEKVINDEWFEYVHYQHNLSVCYFLLRCHNLQCVTVHCTNELFEKVIQFPLNELFPNLKVMRVVLDELQYFEPPYVKYLPAAKSHQDQIQVHDLSIFSNISKSEPSEKRLLEMLKCSYLSSLKTMLLKPLHYHLMNVLLQSDFVFPNLKVLTIEVSNNFDSEAEYQEYYQTHMLKPITLGAFEHLHRFTFGLDPFSNLPIPRLFLRQILSNVSPHLQMLSISQPGLREDLKTLDLVAQRFPQLIELRLHDGSMVIGKGWKAGIISEVEVEPESSYYSPTPLRPFFLQLLGRPNRIRVLKLYNIIPDASSLIMSTSPDSSTEAPRDLSNWQTIYCSQLRHLVVTHIESNLIPFILEISQLPNLRHLVLDAIWPTVIDWRNLFVGMDYQTFSSLRVLLLFNNGLPFGMSTFWRRIAPKLTDFYVDKKMVTVHQPICDHMTRG</sequence>
<dbReference type="SUPFAM" id="SSF52075">
    <property type="entry name" value="Outer arm dynein light chain 1"/>
    <property type="match status" value="1"/>
</dbReference>
<keyword evidence="2" id="KW-1185">Reference proteome</keyword>
<evidence type="ECO:0000313" key="2">
    <source>
        <dbReference type="Proteomes" id="UP001479436"/>
    </source>
</evidence>
<name>A0ABR2WN12_9FUNG</name>
<dbReference type="EMBL" id="JASJQH010000795">
    <property type="protein sequence ID" value="KAK9762887.1"/>
    <property type="molecule type" value="Genomic_DNA"/>
</dbReference>
<accession>A0ABR2WN12</accession>
<proteinExistence type="predicted"/>
<protein>
    <recommendedName>
        <fullName evidence="3">F-box domain-containing protein</fullName>
    </recommendedName>
</protein>
<evidence type="ECO:0000313" key="1">
    <source>
        <dbReference type="EMBL" id="KAK9762887.1"/>
    </source>
</evidence>
<dbReference type="Proteomes" id="UP001479436">
    <property type="component" value="Unassembled WGS sequence"/>
</dbReference>
<evidence type="ECO:0008006" key="3">
    <source>
        <dbReference type="Google" id="ProtNLM"/>
    </source>
</evidence>